<feature type="transmembrane region" description="Helical" evidence="1">
    <location>
        <begin position="308"/>
        <end position="330"/>
    </location>
</feature>
<comment type="caution">
    <text evidence="2">The sequence shown here is derived from an EMBL/GenBank/DDBJ whole genome shotgun (WGS) entry which is preliminary data.</text>
</comment>
<feature type="transmembrane region" description="Helical" evidence="1">
    <location>
        <begin position="370"/>
        <end position="391"/>
    </location>
</feature>
<keyword evidence="1" id="KW-0472">Membrane</keyword>
<dbReference type="AlphaFoldDB" id="A0A136LZC4"/>
<dbReference type="PANTHER" id="PTHR23530">
    <property type="entry name" value="TRANSPORT PROTEIN-RELATED"/>
    <property type="match status" value="1"/>
</dbReference>
<feature type="transmembrane region" description="Helical" evidence="1">
    <location>
        <begin position="77"/>
        <end position="94"/>
    </location>
</feature>
<feature type="transmembrane region" description="Helical" evidence="1">
    <location>
        <begin position="221"/>
        <end position="240"/>
    </location>
</feature>
<proteinExistence type="predicted"/>
<evidence type="ECO:0000313" key="3">
    <source>
        <dbReference type="Proteomes" id="UP000070457"/>
    </source>
</evidence>
<dbReference type="InterPro" id="IPR053160">
    <property type="entry name" value="MFS_DHA3_Transporter"/>
</dbReference>
<dbReference type="Proteomes" id="UP000070457">
    <property type="component" value="Unassembled WGS sequence"/>
</dbReference>
<dbReference type="PANTHER" id="PTHR23530:SF1">
    <property type="entry name" value="PERMEASE, MAJOR FACILITATOR SUPERFAMILY-RELATED"/>
    <property type="match status" value="1"/>
</dbReference>
<evidence type="ECO:0000256" key="1">
    <source>
        <dbReference type="SAM" id="Phobius"/>
    </source>
</evidence>
<accession>A0A136LZC4</accession>
<name>A0A136LZC4_9BACT</name>
<gene>
    <name evidence="2" type="ORF">TR69_WS6001001029</name>
</gene>
<feature type="transmembrane region" description="Helical" evidence="1">
    <location>
        <begin position="145"/>
        <end position="165"/>
    </location>
</feature>
<dbReference type="Pfam" id="PF07690">
    <property type="entry name" value="MFS_1"/>
    <property type="match status" value="1"/>
</dbReference>
<feature type="transmembrane region" description="Helical" evidence="1">
    <location>
        <begin position="44"/>
        <end position="65"/>
    </location>
</feature>
<feature type="transmembrane region" description="Helical" evidence="1">
    <location>
        <begin position="17"/>
        <end position="38"/>
    </location>
</feature>
<protein>
    <submittedName>
        <fullName evidence="2">Major Facilitator Superfamily protein</fullName>
    </submittedName>
</protein>
<keyword evidence="1" id="KW-0812">Transmembrane</keyword>
<dbReference type="InterPro" id="IPR036259">
    <property type="entry name" value="MFS_trans_sf"/>
</dbReference>
<organism evidence="2 3">
    <name type="scientific">candidate division WS6 bacterium OLB20</name>
    <dbReference type="NCBI Taxonomy" id="1617426"/>
    <lineage>
        <taxon>Bacteria</taxon>
        <taxon>Candidatus Dojkabacteria</taxon>
    </lineage>
</organism>
<reference evidence="2 3" key="1">
    <citation type="submission" date="2015-02" db="EMBL/GenBank/DDBJ databases">
        <title>Improved understanding of the partial-nitritation anammox process through 23 genomes representing the majority of the microbial community.</title>
        <authorList>
            <person name="Speth D.R."/>
            <person name="In T Zandt M."/>
            <person name="Guerrero Cruz S."/>
            <person name="Jetten M.S."/>
            <person name="Dutilh B.E."/>
        </authorList>
    </citation>
    <scope>NUCLEOTIDE SEQUENCE [LARGE SCALE GENOMIC DNA]</scope>
    <source>
        <strain evidence="2">OLB20</strain>
    </source>
</reference>
<feature type="transmembrane region" description="Helical" evidence="1">
    <location>
        <begin position="285"/>
        <end position="302"/>
    </location>
</feature>
<sequence length="400" mass="44424">MKQHFSLPLWRLTNIRIYYLMTIVHNCWWIMGNWIFFWTRYMTYGTLGLIDALAFAFGVLMEVPTGAVADLIGKRKTVIAGMGFASAGIAMMTFSMNQYWMLIGFLIAQLGWALYSGAAEAIAYDTLLDNELEDSFEDVISRSHTLGIATTVTTVLLGGVLYNLYFQLPHIMWFVSFSIGTVFALFLTEPASDSETFSLKNYIRQMRNGIRHLVTPKLREYTMFFFFLYGGFAIYDWGLVKPALAEFFGFDALAMAVMYSVFGLAGAIIVSFLPAIRKRVSDHSGLYLLTVFVAVPYMLMALPLGYYAVIAFAMIDIAGRLVYPWLSVVLNRQVPSKDRATTISTAVLLGRLPYVIVAIAAGQAAESGGLGTFSLMIGAVIVLLTAVNVLINHRTRPATG</sequence>
<evidence type="ECO:0000313" key="2">
    <source>
        <dbReference type="EMBL" id="KXK27004.1"/>
    </source>
</evidence>
<feature type="transmembrane region" description="Helical" evidence="1">
    <location>
        <begin position="342"/>
        <end position="364"/>
    </location>
</feature>
<dbReference type="InterPro" id="IPR011701">
    <property type="entry name" value="MFS"/>
</dbReference>
<keyword evidence="1" id="KW-1133">Transmembrane helix</keyword>
<dbReference type="STRING" id="1617426.TR69_WS6001001029"/>
<dbReference type="Gene3D" id="1.20.1250.20">
    <property type="entry name" value="MFS general substrate transporter like domains"/>
    <property type="match status" value="2"/>
</dbReference>
<dbReference type="SUPFAM" id="SSF103473">
    <property type="entry name" value="MFS general substrate transporter"/>
    <property type="match status" value="1"/>
</dbReference>
<feature type="transmembrane region" description="Helical" evidence="1">
    <location>
        <begin position="100"/>
        <end position="124"/>
    </location>
</feature>
<dbReference type="EMBL" id="JYNZ01000003">
    <property type="protein sequence ID" value="KXK27004.1"/>
    <property type="molecule type" value="Genomic_DNA"/>
</dbReference>
<feature type="transmembrane region" description="Helical" evidence="1">
    <location>
        <begin position="252"/>
        <end position="273"/>
    </location>
</feature>
<dbReference type="GO" id="GO:0022857">
    <property type="term" value="F:transmembrane transporter activity"/>
    <property type="evidence" value="ECO:0007669"/>
    <property type="project" value="InterPro"/>
</dbReference>